<comment type="caution">
    <text evidence="1">The sequence shown here is derived from an EMBL/GenBank/DDBJ whole genome shotgun (WGS) entry which is preliminary data.</text>
</comment>
<dbReference type="AlphaFoldDB" id="A0AAE1KXH4"/>
<evidence type="ECO:0000313" key="1">
    <source>
        <dbReference type="EMBL" id="KAK3889071.1"/>
    </source>
</evidence>
<keyword evidence="2" id="KW-1185">Reference proteome</keyword>
<proteinExistence type="predicted"/>
<reference evidence="1" key="1">
    <citation type="submission" date="2023-10" db="EMBL/GenBank/DDBJ databases">
        <title>Genome assemblies of two species of porcelain crab, Petrolisthes cinctipes and Petrolisthes manimaculis (Anomura: Porcellanidae).</title>
        <authorList>
            <person name="Angst P."/>
        </authorList>
    </citation>
    <scope>NUCLEOTIDE SEQUENCE</scope>
    <source>
        <strain evidence="1">PB745_01</strain>
        <tissue evidence="1">Gill</tissue>
    </source>
</reference>
<dbReference type="Proteomes" id="UP001286313">
    <property type="component" value="Unassembled WGS sequence"/>
</dbReference>
<accession>A0AAE1KXH4</accession>
<evidence type="ECO:0000313" key="2">
    <source>
        <dbReference type="Proteomes" id="UP001286313"/>
    </source>
</evidence>
<dbReference type="EMBL" id="JAWQEG010000506">
    <property type="protein sequence ID" value="KAK3889071.1"/>
    <property type="molecule type" value="Genomic_DNA"/>
</dbReference>
<organism evidence="1 2">
    <name type="scientific">Petrolisthes cinctipes</name>
    <name type="common">Flat porcelain crab</name>
    <dbReference type="NCBI Taxonomy" id="88211"/>
    <lineage>
        <taxon>Eukaryota</taxon>
        <taxon>Metazoa</taxon>
        <taxon>Ecdysozoa</taxon>
        <taxon>Arthropoda</taxon>
        <taxon>Crustacea</taxon>
        <taxon>Multicrustacea</taxon>
        <taxon>Malacostraca</taxon>
        <taxon>Eumalacostraca</taxon>
        <taxon>Eucarida</taxon>
        <taxon>Decapoda</taxon>
        <taxon>Pleocyemata</taxon>
        <taxon>Anomura</taxon>
        <taxon>Galatheoidea</taxon>
        <taxon>Porcellanidae</taxon>
        <taxon>Petrolisthes</taxon>
    </lineage>
</organism>
<protein>
    <submittedName>
        <fullName evidence="1">Uncharacterized protein</fullName>
    </submittedName>
</protein>
<gene>
    <name evidence="1" type="ORF">Pcinc_006946</name>
</gene>
<sequence>MQISTTQVFLYHIWCNCSSGPSGLASSDSGSGRTRSKPILGQPPRVLRAYKGPLSPLSLDILKSSGETRSPAIGEPVDKLTSVTIAPQQHLGNDTAINIITTKLQATLYNQHLLNQAPTDTQQVCTTRLPTKFLYTTLAPTTFAPWDNGSTTFATWDDGPTPSLLQSAPRGTAPQHSPYRLCCTPYNTLLPGISTLTSNNGQAWPASLSYPLPVSSIFFLALFFCACPTVTPLFFHALPPHASLCYSTSPCFTSPSRCEHTRSLHFCT</sequence>
<name>A0AAE1KXH4_PETCI</name>